<dbReference type="EMBL" id="MQVS01000007">
    <property type="protein sequence ID" value="OKL51481.1"/>
    <property type="molecule type" value="Genomic_DNA"/>
</dbReference>
<dbReference type="InterPro" id="IPR000182">
    <property type="entry name" value="GNAT_dom"/>
</dbReference>
<keyword evidence="2" id="KW-0012">Acyltransferase</keyword>
<name>A0A1Q5PV71_9ACTO</name>
<dbReference type="SUPFAM" id="SSF55729">
    <property type="entry name" value="Acyl-CoA N-acyltransferases (Nat)"/>
    <property type="match status" value="1"/>
</dbReference>
<evidence type="ECO:0000259" key="4">
    <source>
        <dbReference type="PROSITE" id="PS51186"/>
    </source>
</evidence>
<dbReference type="InterPro" id="IPR016181">
    <property type="entry name" value="Acyl_CoA_acyltransferase"/>
</dbReference>
<evidence type="ECO:0000256" key="2">
    <source>
        <dbReference type="ARBA" id="ARBA00023315"/>
    </source>
</evidence>
<evidence type="ECO:0000313" key="6">
    <source>
        <dbReference type="Proteomes" id="UP000185612"/>
    </source>
</evidence>
<keyword evidence="1" id="KW-0808">Transferase</keyword>
<dbReference type="InterPro" id="IPR051531">
    <property type="entry name" value="N-acetyltransferase"/>
</dbReference>
<organism evidence="5 6">
    <name type="scientific">Buchananella hordeovulneris</name>
    <dbReference type="NCBI Taxonomy" id="52770"/>
    <lineage>
        <taxon>Bacteria</taxon>
        <taxon>Bacillati</taxon>
        <taxon>Actinomycetota</taxon>
        <taxon>Actinomycetes</taxon>
        <taxon>Actinomycetales</taxon>
        <taxon>Actinomycetaceae</taxon>
        <taxon>Buchananella</taxon>
    </lineage>
</organism>
<comment type="similarity">
    <text evidence="3">Belongs to the acetyltransferase family. RimJ subfamily.</text>
</comment>
<gene>
    <name evidence="5" type="ORF">BSZ40_07835</name>
</gene>
<comment type="caution">
    <text evidence="5">The sequence shown here is derived from an EMBL/GenBank/DDBJ whole genome shotgun (WGS) entry which is preliminary data.</text>
</comment>
<dbReference type="Pfam" id="PF13302">
    <property type="entry name" value="Acetyltransf_3"/>
    <property type="match status" value="1"/>
</dbReference>
<dbReference type="STRING" id="52770.BSZ40_07835"/>
<proteinExistence type="inferred from homology"/>
<reference evidence="6" key="1">
    <citation type="submission" date="2016-12" db="EMBL/GenBank/DDBJ databases">
        <authorList>
            <person name="Meng X."/>
        </authorList>
    </citation>
    <scope>NUCLEOTIDE SEQUENCE [LARGE SCALE GENOMIC DNA]</scope>
    <source>
        <strain evidence="6">DSM 20732</strain>
    </source>
</reference>
<dbReference type="GO" id="GO:0005737">
    <property type="term" value="C:cytoplasm"/>
    <property type="evidence" value="ECO:0007669"/>
    <property type="project" value="TreeGrafter"/>
</dbReference>
<dbReference type="PANTHER" id="PTHR43792">
    <property type="entry name" value="GNAT FAMILY, PUTATIVE (AFU_ORTHOLOGUE AFUA_3G00765)-RELATED-RELATED"/>
    <property type="match status" value="1"/>
</dbReference>
<dbReference type="AlphaFoldDB" id="A0A1Q5PV71"/>
<evidence type="ECO:0000313" key="5">
    <source>
        <dbReference type="EMBL" id="OKL51481.1"/>
    </source>
</evidence>
<feature type="domain" description="N-acetyltransferase" evidence="4">
    <location>
        <begin position="28"/>
        <end position="185"/>
    </location>
</feature>
<dbReference type="Proteomes" id="UP000185612">
    <property type="component" value="Unassembled WGS sequence"/>
</dbReference>
<dbReference type="PANTHER" id="PTHR43792:SF8">
    <property type="entry name" value="[RIBOSOMAL PROTEIN US5]-ALANINE N-ACETYLTRANSFERASE"/>
    <property type="match status" value="1"/>
</dbReference>
<accession>A0A1Q5PV71</accession>
<keyword evidence="6" id="KW-1185">Reference proteome</keyword>
<dbReference type="Gene3D" id="3.40.630.30">
    <property type="match status" value="1"/>
</dbReference>
<evidence type="ECO:0000256" key="3">
    <source>
        <dbReference type="ARBA" id="ARBA00038502"/>
    </source>
</evidence>
<dbReference type="PROSITE" id="PS51186">
    <property type="entry name" value="GNAT"/>
    <property type="match status" value="1"/>
</dbReference>
<dbReference type="GO" id="GO:0008999">
    <property type="term" value="F:protein-N-terminal-alanine acetyltransferase activity"/>
    <property type="evidence" value="ECO:0007669"/>
    <property type="project" value="TreeGrafter"/>
</dbReference>
<sequence>MARRGLVVGPADVLCLRPPARRDGPAFERLRATNGQWLGRWEATLPPESVDERPPKSYKELRRSFLRLARNSYALPFLIDLDGAVVGQLTCSPIQHGALQNGVLGYWLAREHAGRGIMPTAVAMCVDYIFGHTNLHRIEINIRPENAPSLRVVDKLGLRCEGTRQRYMYIDGGWRDHLSFAVTREEWPAGGLLRQLARRGRQR</sequence>
<evidence type="ECO:0000256" key="1">
    <source>
        <dbReference type="ARBA" id="ARBA00022679"/>
    </source>
</evidence>
<dbReference type="InParanoid" id="A0A1Q5PV71"/>
<protein>
    <recommendedName>
        <fullName evidence="4">N-acetyltransferase domain-containing protein</fullName>
    </recommendedName>
</protein>